<evidence type="ECO:0000256" key="3">
    <source>
        <dbReference type="SAM" id="MobiDB-lite"/>
    </source>
</evidence>
<feature type="domain" description="RRM" evidence="4">
    <location>
        <begin position="39"/>
        <end position="118"/>
    </location>
</feature>
<dbReference type="SUPFAM" id="SSF54928">
    <property type="entry name" value="RNA-binding domain, RBD"/>
    <property type="match status" value="1"/>
</dbReference>
<comment type="caution">
    <text evidence="5">The sequence shown here is derived from an EMBL/GenBank/DDBJ whole genome shotgun (WGS) entry which is preliminary data.</text>
</comment>
<feature type="compositionally biased region" description="Low complexity" evidence="3">
    <location>
        <begin position="169"/>
        <end position="181"/>
    </location>
</feature>
<sequence>MNRQHQHAAGRFNNFHGPKRQACGQPHAGPAGVELASGSKILLSRLPTDVGEKEVEELFRKTVGPVKECFLIYNSQGNSKGMAVVAFARATDAASAKTKYHGKIVDGRKPLKIEIVLDEIPPAAPSSGPLSLLQRLSGPTAAQPAPPVVPASQKVPPKGPAKKLPPSTAPLAPRVAPAAPVRPRKVKKGPKRLQKKPVTAADLDQEMDEYQKQALQEIEMGNDI</sequence>
<evidence type="ECO:0000256" key="1">
    <source>
        <dbReference type="ARBA" id="ARBA00022884"/>
    </source>
</evidence>
<dbReference type="EMBL" id="QPFP01000010">
    <property type="protein sequence ID" value="TEB34360.1"/>
    <property type="molecule type" value="Genomic_DNA"/>
</dbReference>
<dbReference type="AlphaFoldDB" id="A0A4Y7TJN2"/>
<keyword evidence="1 2" id="KW-0694">RNA-binding</keyword>
<dbReference type="InterPro" id="IPR051229">
    <property type="entry name" value="ALYREF_mRNA_export"/>
</dbReference>
<dbReference type="Gene3D" id="3.30.70.330">
    <property type="match status" value="1"/>
</dbReference>
<dbReference type="InterPro" id="IPR012677">
    <property type="entry name" value="Nucleotide-bd_a/b_plait_sf"/>
</dbReference>
<dbReference type="InterPro" id="IPR035979">
    <property type="entry name" value="RBD_domain_sf"/>
</dbReference>
<feature type="region of interest" description="Disordered" evidence="3">
    <location>
        <begin position="1"/>
        <end position="31"/>
    </location>
</feature>
<accession>A0A4Y7TJN2</accession>
<organism evidence="5 6">
    <name type="scientific">Coprinellus micaceus</name>
    <name type="common">Glistening ink-cap mushroom</name>
    <name type="synonym">Coprinus micaceus</name>
    <dbReference type="NCBI Taxonomy" id="71717"/>
    <lineage>
        <taxon>Eukaryota</taxon>
        <taxon>Fungi</taxon>
        <taxon>Dikarya</taxon>
        <taxon>Basidiomycota</taxon>
        <taxon>Agaricomycotina</taxon>
        <taxon>Agaricomycetes</taxon>
        <taxon>Agaricomycetidae</taxon>
        <taxon>Agaricales</taxon>
        <taxon>Agaricineae</taxon>
        <taxon>Psathyrellaceae</taxon>
        <taxon>Coprinellus</taxon>
    </lineage>
</organism>
<keyword evidence="6" id="KW-1185">Reference proteome</keyword>
<feature type="compositionally biased region" description="Basic residues" evidence="3">
    <location>
        <begin position="182"/>
        <end position="195"/>
    </location>
</feature>
<protein>
    <recommendedName>
        <fullName evidence="4">RRM domain-containing protein</fullName>
    </recommendedName>
</protein>
<dbReference type="PROSITE" id="PS50102">
    <property type="entry name" value="RRM"/>
    <property type="match status" value="1"/>
</dbReference>
<dbReference type="OrthoDB" id="346839at2759"/>
<dbReference type="GO" id="GO:0005634">
    <property type="term" value="C:nucleus"/>
    <property type="evidence" value="ECO:0007669"/>
    <property type="project" value="TreeGrafter"/>
</dbReference>
<gene>
    <name evidence="5" type="ORF">FA13DRAFT_1753875</name>
</gene>
<dbReference type="GO" id="GO:0003729">
    <property type="term" value="F:mRNA binding"/>
    <property type="evidence" value="ECO:0007669"/>
    <property type="project" value="TreeGrafter"/>
</dbReference>
<evidence type="ECO:0000313" key="5">
    <source>
        <dbReference type="EMBL" id="TEB34360.1"/>
    </source>
</evidence>
<feature type="region of interest" description="Disordered" evidence="3">
    <location>
        <begin position="137"/>
        <end position="205"/>
    </location>
</feature>
<dbReference type="STRING" id="71717.A0A4Y7TJN2"/>
<dbReference type="PANTHER" id="PTHR19965:SF35">
    <property type="entry name" value="RNA ANNEALING PROTEIN YRA1"/>
    <property type="match status" value="1"/>
</dbReference>
<reference evidence="5 6" key="1">
    <citation type="journal article" date="2019" name="Nat. Ecol. Evol.">
        <title>Megaphylogeny resolves global patterns of mushroom evolution.</title>
        <authorList>
            <person name="Varga T."/>
            <person name="Krizsan K."/>
            <person name="Foldi C."/>
            <person name="Dima B."/>
            <person name="Sanchez-Garcia M."/>
            <person name="Sanchez-Ramirez S."/>
            <person name="Szollosi G.J."/>
            <person name="Szarkandi J.G."/>
            <person name="Papp V."/>
            <person name="Albert L."/>
            <person name="Andreopoulos W."/>
            <person name="Angelini C."/>
            <person name="Antonin V."/>
            <person name="Barry K.W."/>
            <person name="Bougher N.L."/>
            <person name="Buchanan P."/>
            <person name="Buyck B."/>
            <person name="Bense V."/>
            <person name="Catcheside P."/>
            <person name="Chovatia M."/>
            <person name="Cooper J."/>
            <person name="Damon W."/>
            <person name="Desjardin D."/>
            <person name="Finy P."/>
            <person name="Geml J."/>
            <person name="Haridas S."/>
            <person name="Hughes K."/>
            <person name="Justo A."/>
            <person name="Karasinski D."/>
            <person name="Kautmanova I."/>
            <person name="Kiss B."/>
            <person name="Kocsube S."/>
            <person name="Kotiranta H."/>
            <person name="LaButti K.M."/>
            <person name="Lechner B.E."/>
            <person name="Liimatainen K."/>
            <person name="Lipzen A."/>
            <person name="Lukacs Z."/>
            <person name="Mihaltcheva S."/>
            <person name="Morgado L.N."/>
            <person name="Niskanen T."/>
            <person name="Noordeloos M.E."/>
            <person name="Ohm R.A."/>
            <person name="Ortiz-Santana B."/>
            <person name="Ovrebo C."/>
            <person name="Racz N."/>
            <person name="Riley R."/>
            <person name="Savchenko A."/>
            <person name="Shiryaev A."/>
            <person name="Soop K."/>
            <person name="Spirin V."/>
            <person name="Szebenyi C."/>
            <person name="Tomsovsky M."/>
            <person name="Tulloss R.E."/>
            <person name="Uehling J."/>
            <person name="Grigoriev I.V."/>
            <person name="Vagvolgyi C."/>
            <person name="Papp T."/>
            <person name="Martin F.M."/>
            <person name="Miettinen O."/>
            <person name="Hibbett D.S."/>
            <person name="Nagy L.G."/>
        </authorList>
    </citation>
    <scope>NUCLEOTIDE SEQUENCE [LARGE SCALE GENOMIC DNA]</scope>
    <source>
        <strain evidence="5 6">FP101781</strain>
    </source>
</reference>
<name>A0A4Y7TJN2_COPMI</name>
<dbReference type="SMART" id="SM00360">
    <property type="entry name" value="RRM"/>
    <property type="match status" value="1"/>
</dbReference>
<dbReference type="InterPro" id="IPR000504">
    <property type="entry name" value="RRM_dom"/>
</dbReference>
<dbReference type="Proteomes" id="UP000298030">
    <property type="component" value="Unassembled WGS sequence"/>
</dbReference>
<evidence type="ECO:0000259" key="4">
    <source>
        <dbReference type="PROSITE" id="PS50102"/>
    </source>
</evidence>
<evidence type="ECO:0000256" key="2">
    <source>
        <dbReference type="PROSITE-ProRule" id="PRU00176"/>
    </source>
</evidence>
<proteinExistence type="predicted"/>
<evidence type="ECO:0000313" key="6">
    <source>
        <dbReference type="Proteomes" id="UP000298030"/>
    </source>
</evidence>
<dbReference type="PANTHER" id="PTHR19965">
    <property type="entry name" value="RNA AND EXPORT FACTOR BINDING PROTEIN"/>
    <property type="match status" value="1"/>
</dbReference>
<dbReference type="Pfam" id="PF00076">
    <property type="entry name" value="RRM_1"/>
    <property type="match status" value="1"/>
</dbReference>